<keyword evidence="1 3" id="KW-0853">WD repeat</keyword>
<dbReference type="Proteomes" id="UP001194696">
    <property type="component" value="Unassembled WGS sequence"/>
</dbReference>
<reference evidence="5 6" key="1">
    <citation type="journal article" date="2020" name="Fungal Divers.">
        <title>Resolving the Mortierellaceae phylogeny through synthesis of multi-gene phylogenetics and phylogenomics.</title>
        <authorList>
            <person name="Vandepol N."/>
            <person name="Liber J."/>
            <person name="Desiro A."/>
            <person name="Na H."/>
            <person name="Kennedy M."/>
            <person name="Barry K."/>
            <person name="Grigoriev I.V."/>
            <person name="Miller A.N."/>
            <person name="O'Donnell K."/>
            <person name="Stajich J.E."/>
            <person name="Bonito G."/>
        </authorList>
    </citation>
    <scope>NUCLEOTIDE SEQUENCE [LARGE SCALE GENOMIC DNA]</scope>
    <source>
        <strain evidence="5 6">AD045</strain>
    </source>
</reference>
<proteinExistence type="predicted"/>
<dbReference type="InterPro" id="IPR019775">
    <property type="entry name" value="WD40_repeat_CS"/>
</dbReference>
<organism evidence="5 6">
    <name type="scientific">Linnemannia gamsii</name>
    <dbReference type="NCBI Taxonomy" id="64522"/>
    <lineage>
        <taxon>Eukaryota</taxon>
        <taxon>Fungi</taxon>
        <taxon>Fungi incertae sedis</taxon>
        <taxon>Mucoromycota</taxon>
        <taxon>Mortierellomycotina</taxon>
        <taxon>Mortierellomycetes</taxon>
        <taxon>Mortierellales</taxon>
        <taxon>Mortierellaceae</taxon>
        <taxon>Linnemannia</taxon>
    </lineage>
</organism>
<gene>
    <name evidence="5" type="ORF">BGZ96_008957</name>
</gene>
<accession>A0ABQ7JX98</accession>
<dbReference type="PANTHER" id="PTHR19876:SF1">
    <property type="entry name" value="COATOMER SUBUNIT ALPHA"/>
    <property type="match status" value="1"/>
</dbReference>
<comment type="caution">
    <text evidence="5">The sequence shown here is derived from an EMBL/GenBank/DDBJ whole genome shotgun (WGS) entry which is preliminary data.</text>
</comment>
<evidence type="ECO:0000256" key="3">
    <source>
        <dbReference type="PROSITE-ProRule" id="PRU00221"/>
    </source>
</evidence>
<evidence type="ECO:0000256" key="2">
    <source>
        <dbReference type="ARBA" id="ARBA00022737"/>
    </source>
</evidence>
<dbReference type="InterPro" id="IPR015943">
    <property type="entry name" value="WD40/YVTN_repeat-like_dom_sf"/>
</dbReference>
<dbReference type="PROSITE" id="PS50294">
    <property type="entry name" value="WD_REPEATS_REGION"/>
    <property type="match status" value="1"/>
</dbReference>
<name>A0ABQ7JX98_9FUNG</name>
<evidence type="ECO:0008006" key="7">
    <source>
        <dbReference type="Google" id="ProtNLM"/>
    </source>
</evidence>
<keyword evidence="6" id="KW-1185">Reference proteome</keyword>
<evidence type="ECO:0000313" key="6">
    <source>
        <dbReference type="Proteomes" id="UP001194696"/>
    </source>
</evidence>
<keyword evidence="4" id="KW-1133">Transmembrane helix</keyword>
<dbReference type="PANTHER" id="PTHR19876">
    <property type="entry name" value="COATOMER"/>
    <property type="match status" value="1"/>
</dbReference>
<dbReference type="PROSITE" id="PS50082">
    <property type="entry name" value="WD_REPEATS_2"/>
    <property type="match status" value="1"/>
</dbReference>
<sequence length="342" mass="39001">MAPFNSRTTEWELFLNAMINTMVLCVLLPFPPLQPLFESAGDDYKIKLFRQPTFRIWNWQSRSSIAILTGHHHYVYSAQFHPNEDQVVSIGLRKINTAPRTVAYDESASQQAHIFGSTDAIVKFVLENSRAWEVHSCRGHTNNVSCTIFHHRQELILSVAEDKTIRVWDMSKRTAVQTFRREHDHFWALTAHPELNCWYDIMPLETLVGMSHDNGLIVFKLERKRPAYSVHQNNLFYIKDKYLRVHDYAYLQDTVVLAVRRTGSQLIQPCALSCNPAECAVFTLTVDAGTFELCNLPKDYVGEACESSIDGKCGSGSSAIFIARGRIAVLEKATQTITIRDM</sequence>
<feature type="repeat" description="WD" evidence="3">
    <location>
        <begin position="137"/>
        <end position="178"/>
    </location>
</feature>
<evidence type="ECO:0000256" key="1">
    <source>
        <dbReference type="ARBA" id="ARBA00022574"/>
    </source>
</evidence>
<dbReference type="SMART" id="SM00320">
    <property type="entry name" value="WD40"/>
    <property type="match status" value="2"/>
</dbReference>
<dbReference type="SUPFAM" id="SSF50978">
    <property type="entry name" value="WD40 repeat-like"/>
    <property type="match status" value="1"/>
</dbReference>
<protein>
    <recommendedName>
        <fullName evidence="7">WD40 repeat-like protein</fullName>
    </recommendedName>
</protein>
<dbReference type="Pfam" id="PF00400">
    <property type="entry name" value="WD40"/>
    <property type="match status" value="2"/>
</dbReference>
<dbReference type="PROSITE" id="PS00678">
    <property type="entry name" value="WD_REPEATS_1"/>
    <property type="match status" value="1"/>
</dbReference>
<dbReference type="InterPro" id="IPR036322">
    <property type="entry name" value="WD40_repeat_dom_sf"/>
</dbReference>
<feature type="transmembrane region" description="Helical" evidence="4">
    <location>
        <begin position="12"/>
        <end position="30"/>
    </location>
</feature>
<dbReference type="Gene3D" id="2.130.10.10">
    <property type="entry name" value="YVTN repeat-like/Quinoprotein amine dehydrogenase"/>
    <property type="match status" value="1"/>
</dbReference>
<dbReference type="EMBL" id="JAAAIM010000520">
    <property type="protein sequence ID" value="KAG0287077.1"/>
    <property type="molecule type" value="Genomic_DNA"/>
</dbReference>
<dbReference type="InterPro" id="IPR050844">
    <property type="entry name" value="Coatomer_complex_subunit"/>
</dbReference>
<dbReference type="InterPro" id="IPR001680">
    <property type="entry name" value="WD40_rpt"/>
</dbReference>
<keyword evidence="4" id="KW-0472">Membrane</keyword>
<keyword evidence="4" id="KW-0812">Transmembrane</keyword>
<evidence type="ECO:0000256" key="4">
    <source>
        <dbReference type="SAM" id="Phobius"/>
    </source>
</evidence>
<evidence type="ECO:0000313" key="5">
    <source>
        <dbReference type="EMBL" id="KAG0287077.1"/>
    </source>
</evidence>
<keyword evidence="2" id="KW-0677">Repeat</keyword>